<organism evidence="3">
    <name type="scientific">Cyprideis torosa</name>
    <dbReference type="NCBI Taxonomy" id="163714"/>
    <lineage>
        <taxon>Eukaryota</taxon>
        <taxon>Metazoa</taxon>
        <taxon>Ecdysozoa</taxon>
        <taxon>Arthropoda</taxon>
        <taxon>Crustacea</taxon>
        <taxon>Oligostraca</taxon>
        <taxon>Ostracoda</taxon>
        <taxon>Podocopa</taxon>
        <taxon>Podocopida</taxon>
        <taxon>Cytherocopina</taxon>
        <taxon>Cytheroidea</taxon>
        <taxon>Cytherideidae</taxon>
        <taxon>Cyprideis</taxon>
    </lineage>
</organism>
<dbReference type="Gene3D" id="3.40.50.300">
    <property type="entry name" value="P-loop containing nucleotide triphosphate hydrolases"/>
    <property type="match status" value="1"/>
</dbReference>
<dbReference type="SUPFAM" id="SSF52540">
    <property type="entry name" value="P-loop containing nucleoside triphosphate hydrolases"/>
    <property type="match status" value="1"/>
</dbReference>
<feature type="compositionally biased region" description="Low complexity" evidence="2">
    <location>
        <begin position="1"/>
        <end position="10"/>
    </location>
</feature>
<evidence type="ECO:0000256" key="2">
    <source>
        <dbReference type="SAM" id="MobiDB-lite"/>
    </source>
</evidence>
<reference evidence="3" key="1">
    <citation type="submission" date="2020-11" db="EMBL/GenBank/DDBJ databases">
        <authorList>
            <person name="Tran Van P."/>
        </authorList>
    </citation>
    <scope>NUCLEOTIDE SEQUENCE</scope>
</reference>
<protein>
    <submittedName>
        <fullName evidence="3">Uncharacterized protein</fullName>
    </submittedName>
</protein>
<sequence length="349" mass="39961">MCEITASSASRTERRTSTSQKREVEEALDVIFFNPEVFTDDFEEEETFHRVEIDHPYPKRTVEDEIVSYLGGFVIRTLLLASCLACKDKLLQADQEPKNGGIVCRKDMYGGLLHISRRFFVFLQKLEDVCHLHVRVKSLQELVYKNGQTGINKATVTAVFDNRVKSQSPIGYEAHDEIVISRQIVIGGKNRHLINGMTVPGLRVSDLFRSVQLNVNNPHFLIMQGTINKVTGMKPKEIFTDFIKPEHLATFRLFRLMYLKVAESAEHPVECFHVWRTVMCLRPAHLLLRKATYEQVMAELEENEAKIQECQTDIETTDQKLDLLRKQRDACSSSGVILVANKKIRSCFA</sequence>
<evidence type="ECO:0000313" key="3">
    <source>
        <dbReference type="EMBL" id="CAD7229146.1"/>
    </source>
</evidence>
<dbReference type="InterPro" id="IPR027417">
    <property type="entry name" value="P-loop_NTPase"/>
</dbReference>
<keyword evidence="1" id="KW-0175">Coiled coil</keyword>
<proteinExistence type="predicted"/>
<evidence type="ECO:0000256" key="1">
    <source>
        <dbReference type="SAM" id="Coils"/>
    </source>
</evidence>
<dbReference type="PANTHER" id="PTHR43977">
    <property type="entry name" value="STRUCTURAL MAINTENANCE OF CHROMOSOMES PROTEIN 3"/>
    <property type="match status" value="1"/>
</dbReference>
<name>A0A7R8ZRN2_9CRUS</name>
<gene>
    <name evidence="3" type="ORF">CTOB1V02_LOCUS7019</name>
</gene>
<feature type="coiled-coil region" evidence="1">
    <location>
        <begin position="293"/>
        <end position="327"/>
    </location>
</feature>
<accession>A0A7R8ZRN2</accession>
<dbReference type="EMBL" id="OB661893">
    <property type="protein sequence ID" value="CAD7229146.1"/>
    <property type="molecule type" value="Genomic_DNA"/>
</dbReference>
<dbReference type="AlphaFoldDB" id="A0A7R8ZRN2"/>
<feature type="compositionally biased region" description="Basic and acidic residues" evidence="2">
    <location>
        <begin position="11"/>
        <end position="21"/>
    </location>
</feature>
<feature type="region of interest" description="Disordered" evidence="2">
    <location>
        <begin position="1"/>
        <end position="21"/>
    </location>
</feature>